<protein>
    <submittedName>
        <fullName evidence="5">ATP-binding cassette domain-containing protein</fullName>
    </submittedName>
</protein>
<feature type="domain" description="ABC transporter" evidence="4">
    <location>
        <begin position="4"/>
        <end position="240"/>
    </location>
</feature>
<evidence type="ECO:0000313" key="6">
    <source>
        <dbReference type="Proteomes" id="UP001320768"/>
    </source>
</evidence>
<keyword evidence="2" id="KW-0547">Nucleotide-binding</keyword>
<dbReference type="InterPro" id="IPR003593">
    <property type="entry name" value="AAA+_ATPase"/>
</dbReference>
<evidence type="ECO:0000313" key="5">
    <source>
        <dbReference type="EMBL" id="MCP8352313.1"/>
    </source>
</evidence>
<sequence>MDLVNFEQVGLTINGRKLLSDIEFSMSKGEHVGVIGPSGAGKSTFLNLLLGFLSPTEGRVSLFEEDLSQVEVASLEDLRMNMGMLFQTNALFAEWSVYENIAFPIRYHYGLSEEIISNMVAMKLDSVGLRGAEKLMPSELSGGMARRVSLARAVALDPKFLVYDEPFTGQDPVTKSNLKELMMKLHRQYHVSSLIVSHDIQDLSEIVDRMIVIWSGRIVAAGTVSEVMNSSDKKVQDFIQGKLEMEQVQEKGDLLTDLIGGPHV</sequence>
<evidence type="ECO:0000256" key="2">
    <source>
        <dbReference type="ARBA" id="ARBA00022741"/>
    </source>
</evidence>
<dbReference type="SUPFAM" id="SSF52540">
    <property type="entry name" value="P-loop containing nucleoside triphosphate hydrolases"/>
    <property type="match status" value="1"/>
</dbReference>
<dbReference type="Pfam" id="PF00005">
    <property type="entry name" value="ABC_tran"/>
    <property type="match status" value="1"/>
</dbReference>
<organism evidence="5 6">
    <name type="scientific">Candidatus Synchoanobacter obligatus</name>
    <dbReference type="NCBI Taxonomy" id="2919597"/>
    <lineage>
        <taxon>Bacteria</taxon>
        <taxon>Pseudomonadati</taxon>
        <taxon>Pseudomonadota</taxon>
        <taxon>Gammaproteobacteria</taxon>
        <taxon>Candidatus Comchoanobacterales</taxon>
        <taxon>Candidatus Comchoanobacteraceae</taxon>
        <taxon>Candidatus Synchoanobacter</taxon>
    </lineage>
</organism>
<dbReference type="InterPro" id="IPR003439">
    <property type="entry name" value="ABC_transporter-like_ATP-bd"/>
</dbReference>
<evidence type="ECO:0000259" key="4">
    <source>
        <dbReference type="PROSITE" id="PS50893"/>
    </source>
</evidence>
<dbReference type="Proteomes" id="UP001320768">
    <property type="component" value="Unassembled WGS sequence"/>
</dbReference>
<keyword evidence="1" id="KW-0813">Transport</keyword>
<accession>A0ABT1L605</accession>
<dbReference type="InterPro" id="IPR017871">
    <property type="entry name" value="ABC_transporter-like_CS"/>
</dbReference>
<reference evidence="5 6" key="1">
    <citation type="journal article" date="2022" name="Nat. Microbiol.">
        <title>The microbiome of a bacterivorous marine choanoflagellate contains a resource-demanding obligate bacterial associate.</title>
        <authorList>
            <person name="Needham D.M."/>
            <person name="Poirier C."/>
            <person name="Bachy C."/>
            <person name="George E.E."/>
            <person name="Wilken S."/>
            <person name="Yung C.C.M."/>
            <person name="Limardo A.J."/>
            <person name="Morando M."/>
            <person name="Sudek L."/>
            <person name="Malmstrom R.R."/>
            <person name="Keeling P.J."/>
            <person name="Santoro A.E."/>
            <person name="Worden A.Z."/>
        </authorList>
    </citation>
    <scope>NUCLEOTIDE SEQUENCE [LARGE SCALE GENOMIC DNA]</scope>
    <source>
        <strain evidence="5 6">Comchoano-2</strain>
    </source>
</reference>
<proteinExistence type="predicted"/>
<evidence type="ECO:0000256" key="1">
    <source>
        <dbReference type="ARBA" id="ARBA00022448"/>
    </source>
</evidence>
<dbReference type="PROSITE" id="PS50893">
    <property type="entry name" value="ABC_TRANSPORTER_2"/>
    <property type="match status" value="1"/>
</dbReference>
<name>A0ABT1L605_9GAMM</name>
<keyword evidence="6" id="KW-1185">Reference proteome</keyword>
<dbReference type="PANTHER" id="PTHR43023">
    <property type="entry name" value="PROTEIN TRIGALACTOSYLDIACYLGLYCEROL 3, CHLOROPLASTIC"/>
    <property type="match status" value="1"/>
</dbReference>
<evidence type="ECO:0000256" key="3">
    <source>
        <dbReference type="ARBA" id="ARBA00022840"/>
    </source>
</evidence>
<dbReference type="SMART" id="SM00382">
    <property type="entry name" value="AAA"/>
    <property type="match status" value="1"/>
</dbReference>
<dbReference type="GO" id="GO:0005524">
    <property type="term" value="F:ATP binding"/>
    <property type="evidence" value="ECO:0007669"/>
    <property type="project" value="UniProtKB-KW"/>
</dbReference>
<dbReference type="Gene3D" id="3.40.50.300">
    <property type="entry name" value="P-loop containing nucleotide triphosphate hydrolases"/>
    <property type="match status" value="1"/>
</dbReference>
<dbReference type="PANTHER" id="PTHR43023:SF6">
    <property type="entry name" value="INTERMEMBRANE PHOSPHOLIPID TRANSPORT SYSTEM ATP-BINDING PROTEIN MLAF"/>
    <property type="match status" value="1"/>
</dbReference>
<keyword evidence="3 5" id="KW-0067">ATP-binding</keyword>
<dbReference type="InterPro" id="IPR027417">
    <property type="entry name" value="P-loop_NTPase"/>
</dbReference>
<dbReference type="PROSITE" id="PS00211">
    <property type="entry name" value="ABC_TRANSPORTER_1"/>
    <property type="match status" value="1"/>
</dbReference>
<dbReference type="RefSeq" id="WP_258569419.1">
    <property type="nucleotide sequence ID" value="NZ_JAKUDN010000002.1"/>
</dbReference>
<dbReference type="EMBL" id="JAKUDN010000002">
    <property type="protein sequence ID" value="MCP8352313.1"/>
    <property type="molecule type" value="Genomic_DNA"/>
</dbReference>
<comment type="caution">
    <text evidence="5">The sequence shown here is derived from an EMBL/GenBank/DDBJ whole genome shotgun (WGS) entry which is preliminary data.</text>
</comment>
<gene>
    <name evidence="5" type="ORF">MKS91_03300</name>
</gene>